<gene>
    <name evidence="2" type="ORF">H6G83_27615</name>
</gene>
<organism evidence="2 3">
    <name type="scientific">Anabaena azotica FACHB-119</name>
    <dbReference type="NCBI Taxonomy" id="947527"/>
    <lineage>
        <taxon>Bacteria</taxon>
        <taxon>Bacillati</taxon>
        <taxon>Cyanobacteriota</taxon>
        <taxon>Cyanophyceae</taxon>
        <taxon>Nostocales</taxon>
        <taxon>Nostocaceae</taxon>
        <taxon>Anabaena</taxon>
        <taxon>Anabaena azotica</taxon>
    </lineage>
</organism>
<evidence type="ECO:0000313" key="2">
    <source>
        <dbReference type="EMBL" id="MBD2504332.1"/>
    </source>
</evidence>
<evidence type="ECO:0000256" key="1">
    <source>
        <dbReference type="SAM" id="Phobius"/>
    </source>
</evidence>
<accession>A0ABR8DAY6</accession>
<name>A0ABR8DAY6_9NOST</name>
<comment type="caution">
    <text evidence="2">The sequence shown here is derived from an EMBL/GenBank/DDBJ whole genome shotgun (WGS) entry which is preliminary data.</text>
</comment>
<evidence type="ECO:0000313" key="3">
    <source>
        <dbReference type="Proteomes" id="UP000661112"/>
    </source>
</evidence>
<feature type="transmembrane region" description="Helical" evidence="1">
    <location>
        <begin position="64"/>
        <end position="91"/>
    </location>
</feature>
<keyword evidence="1" id="KW-1133">Transmembrane helix</keyword>
<keyword evidence="1" id="KW-0472">Membrane</keyword>
<feature type="transmembrane region" description="Helical" evidence="1">
    <location>
        <begin position="32"/>
        <end position="58"/>
    </location>
</feature>
<feature type="transmembrane region" description="Helical" evidence="1">
    <location>
        <begin position="261"/>
        <end position="280"/>
    </location>
</feature>
<keyword evidence="1" id="KW-0812">Transmembrane</keyword>
<reference evidence="2 3" key="1">
    <citation type="journal article" date="2020" name="ISME J.">
        <title>Comparative genomics reveals insights into cyanobacterial evolution and habitat adaptation.</title>
        <authorList>
            <person name="Chen M.Y."/>
            <person name="Teng W.K."/>
            <person name="Zhao L."/>
            <person name="Hu C.X."/>
            <person name="Zhou Y.K."/>
            <person name="Han B.P."/>
            <person name="Song L.R."/>
            <person name="Shu W.S."/>
        </authorList>
    </citation>
    <scope>NUCLEOTIDE SEQUENCE [LARGE SCALE GENOMIC DNA]</scope>
    <source>
        <strain evidence="2 3">FACHB-119</strain>
    </source>
</reference>
<protein>
    <submittedName>
        <fullName evidence="2">Uncharacterized protein</fullName>
    </submittedName>
</protein>
<dbReference type="EMBL" id="JACJSG010000049">
    <property type="protein sequence ID" value="MBD2504332.1"/>
    <property type="molecule type" value="Genomic_DNA"/>
</dbReference>
<feature type="transmembrane region" description="Helical" evidence="1">
    <location>
        <begin position="178"/>
        <end position="195"/>
    </location>
</feature>
<sequence length="397" mass="45845">MTKPNFLEQAKHNLRDFSWSVWFPYPSSWLRALILVPIALPSTNLIVFGLTGIIISLVESSPLLLSFSILIGLILPASVLAFFYHFVWYIWHQRSSRSYLSKLMPSFISFWHGLYTIFVLALSFIIIMSVFSELAFLDCKVSEKLEFLNVCTGRFTERALKLIFNSINNGDFLFKPWFIVWLFNASYLYQVEYLFRKFLHNKITAIFKKKNNISPKDSNLEFGYDVQDEIAVVPAKKRKKQQTQVGLSDQNYRPRAKRFKIVRLIFNLLILGGAGIYLYFKFPEMKNNLSLYISSPQLSYPVKQDAGIFQKGLNKAINAANLTKTAKSHKEWKTAITQWQAAIALMKTVPPSSPNYAIAQQQITEYKKAWVMQKKILKVLSKAIAFLLAYKQNSDFT</sequence>
<dbReference type="Proteomes" id="UP000661112">
    <property type="component" value="Unassembled WGS sequence"/>
</dbReference>
<dbReference type="RefSeq" id="WP_190478020.1">
    <property type="nucleotide sequence ID" value="NZ_JACJSG010000049.1"/>
</dbReference>
<feature type="transmembrane region" description="Helical" evidence="1">
    <location>
        <begin position="112"/>
        <end position="131"/>
    </location>
</feature>
<keyword evidence="3" id="KW-1185">Reference proteome</keyword>
<proteinExistence type="predicted"/>